<feature type="region of interest" description="Disordered" evidence="11">
    <location>
        <begin position="462"/>
        <end position="482"/>
    </location>
</feature>
<dbReference type="InterPro" id="IPR052217">
    <property type="entry name" value="Mito/Peroxisomal_Carrier"/>
</dbReference>
<evidence type="ECO:0000256" key="8">
    <source>
        <dbReference type="ARBA" id="ARBA00023140"/>
    </source>
</evidence>
<dbReference type="EMBL" id="CAACVS010000531">
    <property type="protein sequence ID" value="VEU43256.1"/>
    <property type="molecule type" value="Genomic_DNA"/>
</dbReference>
<sequence length="482" mass="51260">MRSRTTIDNAFVPRTESTPAVLQTLFHNGGATRFDTPTHKHTDDTPTPSMARAPVAAARQGHKRPSPSLRSEAPPIVHALGGSIGSALALLLLYPLERARIELQSRAGSSLSSSCSSSSSLSESQKGLVATTEPISPIRHAGEGASEGESSWEGASPDTPSSWSVHSGSNDSRDSSGSYTEDGSQGGPGPSYGEADGILRCLLDLRDRGVLYKGVKPIVSTIFTSQFVFFFLHAYAKRWLARVTNSGSVSNSPSLSLLSSCLAGVGNVLLTNPLWVTNMAIVSGTTETQNLFREVLRLSRDHGLGHLWKGTGASLLLVSNPILQFVCYEQFKRKILEGRGKTGPGGKARTTLGAAEAFAVAALAKTIATVGTYPLQLAQTLLRLADGDRSGERAARYEGTIDCLARLYRTNGAGCAAWFKGMRAKLLQTVLTAAFTFLTYEQILGAVRRVVESHALRVRTSRRRVGTTGGSSGGNGLDQLLE</sequence>
<accession>A0A448ZMJ4</accession>
<dbReference type="Pfam" id="PF00153">
    <property type="entry name" value="Mito_carr"/>
    <property type="match status" value="2"/>
</dbReference>
<name>A0A448ZMJ4_9STRA</name>
<keyword evidence="6" id="KW-1133">Transmembrane helix</keyword>
<feature type="region of interest" description="Disordered" evidence="11">
    <location>
        <begin position="108"/>
        <end position="191"/>
    </location>
</feature>
<evidence type="ECO:0000256" key="2">
    <source>
        <dbReference type="ARBA" id="ARBA00006375"/>
    </source>
</evidence>
<evidence type="ECO:0000256" key="10">
    <source>
        <dbReference type="RuleBase" id="RU000488"/>
    </source>
</evidence>
<dbReference type="Proteomes" id="UP000291116">
    <property type="component" value="Unassembled WGS sequence"/>
</dbReference>
<dbReference type="AlphaFoldDB" id="A0A448ZMJ4"/>
<feature type="compositionally biased region" description="Low complexity" evidence="11">
    <location>
        <begin position="143"/>
        <end position="156"/>
    </location>
</feature>
<keyword evidence="5" id="KW-0677">Repeat</keyword>
<dbReference type="SUPFAM" id="SSF103506">
    <property type="entry name" value="Mitochondrial carrier"/>
    <property type="match status" value="1"/>
</dbReference>
<dbReference type="GO" id="GO:0005347">
    <property type="term" value="F:ATP transmembrane transporter activity"/>
    <property type="evidence" value="ECO:0007669"/>
    <property type="project" value="TreeGrafter"/>
</dbReference>
<comment type="similarity">
    <text evidence="2 10">Belongs to the mitochondrial carrier (TC 2.A.29) family.</text>
</comment>
<feature type="compositionally biased region" description="Gly residues" evidence="11">
    <location>
        <begin position="467"/>
        <end position="476"/>
    </location>
</feature>
<feature type="region of interest" description="Disordered" evidence="11">
    <location>
        <begin position="29"/>
        <end position="74"/>
    </location>
</feature>
<dbReference type="GO" id="GO:0051724">
    <property type="term" value="F:NAD transmembrane transporter activity"/>
    <property type="evidence" value="ECO:0007669"/>
    <property type="project" value="TreeGrafter"/>
</dbReference>
<feature type="compositionally biased region" description="Low complexity" evidence="11">
    <location>
        <begin position="164"/>
        <end position="178"/>
    </location>
</feature>
<keyword evidence="3 10" id="KW-0813">Transport</keyword>
<dbReference type="Gene3D" id="1.50.40.10">
    <property type="entry name" value="Mitochondrial carrier domain"/>
    <property type="match status" value="1"/>
</dbReference>
<dbReference type="PANTHER" id="PTHR45939">
    <property type="entry name" value="PEROXISOMAL MEMBRANE PROTEIN PMP34-RELATED"/>
    <property type="match status" value="1"/>
</dbReference>
<dbReference type="GO" id="GO:0015230">
    <property type="term" value="F:FAD transmembrane transporter activity"/>
    <property type="evidence" value="ECO:0007669"/>
    <property type="project" value="TreeGrafter"/>
</dbReference>
<organism evidence="12 13">
    <name type="scientific">Pseudo-nitzschia multistriata</name>
    <dbReference type="NCBI Taxonomy" id="183589"/>
    <lineage>
        <taxon>Eukaryota</taxon>
        <taxon>Sar</taxon>
        <taxon>Stramenopiles</taxon>
        <taxon>Ochrophyta</taxon>
        <taxon>Bacillariophyta</taxon>
        <taxon>Bacillariophyceae</taxon>
        <taxon>Bacillariophycidae</taxon>
        <taxon>Bacillariales</taxon>
        <taxon>Bacillariaceae</taxon>
        <taxon>Pseudo-nitzschia</taxon>
    </lineage>
</organism>
<feature type="repeat" description="Solcar" evidence="9">
    <location>
        <begin position="352"/>
        <end position="446"/>
    </location>
</feature>
<feature type="compositionally biased region" description="Low complexity" evidence="11">
    <location>
        <begin position="109"/>
        <end position="124"/>
    </location>
</feature>
<reference evidence="12 13" key="1">
    <citation type="submission" date="2019-01" db="EMBL/GenBank/DDBJ databases">
        <authorList>
            <person name="Ferrante I. M."/>
        </authorList>
    </citation>
    <scope>NUCLEOTIDE SEQUENCE [LARGE SCALE GENOMIC DNA]</scope>
    <source>
        <strain evidence="12 13">B856</strain>
    </source>
</reference>
<keyword evidence="7 9" id="KW-0472">Membrane</keyword>
<dbReference type="InterPro" id="IPR018108">
    <property type="entry name" value="MCP_transmembrane"/>
</dbReference>
<dbReference type="InterPro" id="IPR023395">
    <property type="entry name" value="MCP_dom_sf"/>
</dbReference>
<proteinExistence type="inferred from homology"/>
<dbReference type="GO" id="GO:0005778">
    <property type="term" value="C:peroxisomal membrane"/>
    <property type="evidence" value="ECO:0007669"/>
    <property type="project" value="UniProtKB-SubCell"/>
</dbReference>
<gene>
    <name evidence="12" type="ORF">PSNMU_V1.4_AUG-EV-PASAV3_0103060</name>
</gene>
<dbReference type="OrthoDB" id="10266426at2759"/>
<evidence type="ECO:0000256" key="3">
    <source>
        <dbReference type="ARBA" id="ARBA00022448"/>
    </source>
</evidence>
<protein>
    <submittedName>
        <fullName evidence="12">Uncharacterized protein</fullName>
    </submittedName>
</protein>
<evidence type="ECO:0000256" key="1">
    <source>
        <dbReference type="ARBA" id="ARBA00004585"/>
    </source>
</evidence>
<evidence type="ECO:0000313" key="13">
    <source>
        <dbReference type="Proteomes" id="UP000291116"/>
    </source>
</evidence>
<dbReference type="PANTHER" id="PTHR45939:SF5">
    <property type="entry name" value="PEROXISOMAL MEMBRANE PROTEIN PMP34"/>
    <property type="match status" value="1"/>
</dbReference>
<keyword evidence="4 9" id="KW-0812">Transmembrane</keyword>
<evidence type="ECO:0000256" key="5">
    <source>
        <dbReference type="ARBA" id="ARBA00022737"/>
    </source>
</evidence>
<feature type="repeat" description="Solcar" evidence="9">
    <location>
        <begin position="251"/>
        <end position="334"/>
    </location>
</feature>
<evidence type="ECO:0000256" key="7">
    <source>
        <dbReference type="ARBA" id="ARBA00023136"/>
    </source>
</evidence>
<evidence type="ECO:0000256" key="9">
    <source>
        <dbReference type="PROSITE-ProRule" id="PRU00282"/>
    </source>
</evidence>
<evidence type="ECO:0000256" key="4">
    <source>
        <dbReference type="ARBA" id="ARBA00022692"/>
    </source>
</evidence>
<evidence type="ECO:0000313" key="12">
    <source>
        <dbReference type="EMBL" id="VEU43256.1"/>
    </source>
</evidence>
<evidence type="ECO:0000256" key="6">
    <source>
        <dbReference type="ARBA" id="ARBA00022989"/>
    </source>
</evidence>
<keyword evidence="8" id="KW-0576">Peroxisome</keyword>
<dbReference type="GO" id="GO:0015228">
    <property type="term" value="F:coenzyme A transmembrane transporter activity"/>
    <property type="evidence" value="ECO:0007669"/>
    <property type="project" value="TreeGrafter"/>
</dbReference>
<dbReference type="PROSITE" id="PS50920">
    <property type="entry name" value="SOLCAR"/>
    <property type="match status" value="2"/>
</dbReference>
<dbReference type="GO" id="GO:0015217">
    <property type="term" value="F:ADP transmembrane transporter activity"/>
    <property type="evidence" value="ECO:0007669"/>
    <property type="project" value="TreeGrafter"/>
</dbReference>
<dbReference type="GO" id="GO:0080122">
    <property type="term" value="F:AMP transmembrane transporter activity"/>
    <property type="evidence" value="ECO:0007669"/>
    <property type="project" value="TreeGrafter"/>
</dbReference>
<dbReference type="GO" id="GO:0044610">
    <property type="term" value="F:FMN transmembrane transporter activity"/>
    <property type="evidence" value="ECO:0007669"/>
    <property type="project" value="TreeGrafter"/>
</dbReference>
<evidence type="ECO:0000256" key="11">
    <source>
        <dbReference type="SAM" id="MobiDB-lite"/>
    </source>
</evidence>
<keyword evidence="13" id="KW-1185">Reference proteome</keyword>
<comment type="subcellular location">
    <subcellularLocation>
        <location evidence="1">Peroxisome membrane</location>
        <topology evidence="1">Multi-pass membrane protein</topology>
    </subcellularLocation>
</comment>